<dbReference type="GO" id="GO:0046933">
    <property type="term" value="F:proton-transporting ATP synthase activity, rotational mechanism"/>
    <property type="evidence" value="ECO:0007669"/>
    <property type="project" value="InterPro"/>
</dbReference>
<dbReference type="Pfam" id="PF02823">
    <property type="entry name" value="ATP-synt_DE_N"/>
    <property type="match status" value="1"/>
</dbReference>
<proteinExistence type="inferred from homology"/>
<evidence type="ECO:0000256" key="6">
    <source>
        <dbReference type="ARBA" id="ARBA00023196"/>
    </source>
</evidence>
<sequence length="86" mass="9452">MVEILTRDERLFMGKAESVTMRGLDGELQVLPGHVLYVNVLVPGEVRLHSEDKTCLHFKHAGGVVSVEKDRTVLLLDKLEAGGAVK</sequence>
<dbReference type="InterPro" id="IPR020546">
    <property type="entry name" value="ATP_synth_F1_dsu/esu_N"/>
</dbReference>
<dbReference type="Proteomes" id="UP000231343">
    <property type="component" value="Unassembled WGS sequence"/>
</dbReference>
<evidence type="ECO:0000313" key="9">
    <source>
        <dbReference type="Proteomes" id="UP000231343"/>
    </source>
</evidence>
<keyword evidence="3" id="KW-0813">Transport</keyword>
<reference evidence="8 9" key="1">
    <citation type="submission" date="2017-09" db="EMBL/GenBank/DDBJ databases">
        <title>Depth-based differentiation of microbial function through sediment-hosted aquifers and enrichment of novel symbionts in the deep terrestrial subsurface.</title>
        <authorList>
            <person name="Probst A.J."/>
            <person name="Ladd B."/>
            <person name="Jarett J.K."/>
            <person name="Geller-Mcgrath D.E."/>
            <person name="Sieber C.M."/>
            <person name="Emerson J.B."/>
            <person name="Anantharaman K."/>
            <person name="Thomas B.C."/>
            <person name="Malmstrom R."/>
            <person name="Stieglmeier M."/>
            <person name="Klingl A."/>
            <person name="Woyke T."/>
            <person name="Ryan C.M."/>
            <person name="Banfield J.F."/>
        </authorList>
    </citation>
    <scope>NUCLEOTIDE SEQUENCE [LARGE SCALE GENOMIC DNA]</scope>
    <source>
        <strain evidence="8">CG08_land_8_20_14_0_20_45_16</strain>
    </source>
</reference>
<name>A0A2H0Y2X0_UNCSA</name>
<accession>A0A2H0Y2X0</accession>
<evidence type="ECO:0000259" key="7">
    <source>
        <dbReference type="Pfam" id="PF02823"/>
    </source>
</evidence>
<evidence type="ECO:0000256" key="5">
    <source>
        <dbReference type="ARBA" id="ARBA00023136"/>
    </source>
</evidence>
<dbReference type="GO" id="GO:0045259">
    <property type="term" value="C:proton-transporting ATP synthase complex"/>
    <property type="evidence" value="ECO:0007669"/>
    <property type="project" value="UniProtKB-KW"/>
</dbReference>
<dbReference type="EMBL" id="PEYM01000038">
    <property type="protein sequence ID" value="PIS31069.1"/>
    <property type="molecule type" value="Genomic_DNA"/>
</dbReference>
<keyword evidence="6" id="KW-0139">CF(1)</keyword>
<organism evidence="8 9">
    <name type="scientific">Candidatus Saganbacteria bacterium CG08_land_8_20_14_0_20_45_16</name>
    <dbReference type="NCBI Taxonomy" id="2014293"/>
    <lineage>
        <taxon>Bacteria</taxon>
        <taxon>Bacillati</taxon>
        <taxon>Saganbacteria</taxon>
    </lineage>
</organism>
<dbReference type="AlphaFoldDB" id="A0A2H0Y2X0"/>
<dbReference type="Gene3D" id="2.60.15.10">
    <property type="entry name" value="F0F1 ATP synthase delta/epsilon subunit, N-terminal"/>
    <property type="match status" value="1"/>
</dbReference>
<dbReference type="InterPro" id="IPR036771">
    <property type="entry name" value="ATPsynth_dsu/esu_N"/>
</dbReference>
<dbReference type="InterPro" id="IPR001469">
    <property type="entry name" value="ATP_synth_F1_dsu/esu"/>
</dbReference>
<keyword evidence="6" id="KW-0066">ATP synthesis</keyword>
<evidence type="ECO:0000313" key="8">
    <source>
        <dbReference type="EMBL" id="PIS31069.1"/>
    </source>
</evidence>
<dbReference type="CDD" id="cd12152">
    <property type="entry name" value="F1-ATPase_delta"/>
    <property type="match status" value="1"/>
</dbReference>
<feature type="domain" description="ATP synthase F1 complex delta/epsilon subunit N-terminal" evidence="7">
    <location>
        <begin position="2"/>
        <end position="77"/>
    </location>
</feature>
<evidence type="ECO:0000256" key="2">
    <source>
        <dbReference type="ARBA" id="ARBA00005712"/>
    </source>
</evidence>
<evidence type="ECO:0000256" key="1">
    <source>
        <dbReference type="ARBA" id="ARBA00004184"/>
    </source>
</evidence>
<comment type="subcellular location">
    <subcellularLocation>
        <location evidence="1">Endomembrane system</location>
        <topology evidence="1">Peripheral membrane protein</topology>
    </subcellularLocation>
</comment>
<protein>
    <recommendedName>
        <fullName evidence="7">ATP synthase F1 complex delta/epsilon subunit N-terminal domain-containing protein</fullName>
    </recommendedName>
</protein>
<dbReference type="SUPFAM" id="SSF51344">
    <property type="entry name" value="Epsilon subunit of F1F0-ATP synthase N-terminal domain"/>
    <property type="match status" value="1"/>
</dbReference>
<gene>
    <name evidence="8" type="ORF">COT42_01875</name>
</gene>
<comment type="similarity">
    <text evidence="2">Belongs to the ATPase epsilon chain family.</text>
</comment>
<dbReference type="GO" id="GO:0012505">
    <property type="term" value="C:endomembrane system"/>
    <property type="evidence" value="ECO:0007669"/>
    <property type="project" value="UniProtKB-SubCell"/>
</dbReference>
<keyword evidence="5" id="KW-0472">Membrane</keyword>
<comment type="caution">
    <text evidence="8">The sequence shown here is derived from an EMBL/GenBank/DDBJ whole genome shotgun (WGS) entry which is preliminary data.</text>
</comment>
<keyword evidence="4" id="KW-0406">Ion transport</keyword>
<evidence type="ECO:0000256" key="3">
    <source>
        <dbReference type="ARBA" id="ARBA00022448"/>
    </source>
</evidence>
<evidence type="ECO:0000256" key="4">
    <source>
        <dbReference type="ARBA" id="ARBA00023065"/>
    </source>
</evidence>